<dbReference type="PANTHER" id="PTHR35802:SF1">
    <property type="entry name" value="PROTEASE SYNTHASE AND SPORULATION PROTEIN PAI 2"/>
    <property type="match status" value="1"/>
</dbReference>
<gene>
    <name evidence="1" type="ORF">C9E81_17390</name>
</gene>
<dbReference type="InterPro" id="IPR012349">
    <property type="entry name" value="Split_barrel_FMN-bd"/>
</dbReference>
<comment type="caution">
    <text evidence="1">The sequence shown here is derived from an EMBL/GenBank/DDBJ whole genome shotgun (WGS) entry which is preliminary data.</text>
</comment>
<dbReference type="SUPFAM" id="SSF50475">
    <property type="entry name" value="FMN-binding split barrel"/>
    <property type="match status" value="1"/>
</dbReference>
<dbReference type="Proteomes" id="UP000273516">
    <property type="component" value="Unassembled WGS sequence"/>
</dbReference>
<sequence>MHPNPAFRQTSRDDNLAFATRRGFGMLTCPGDPWPLAAHIPFVPCDGGVEFHLVRSNPICRAVPAPALLAVSGVDGYISPDWYEVPDQVPTWNYVAVHLRGRIEPAPDLRAHLERLSEAFETRLLPKPIWRLDKMGDDALARMMRAILPFRLIVEDVQGTWKLSQNKPDDVRLRAADHASPELAVLMRGD</sequence>
<dbReference type="PANTHER" id="PTHR35802">
    <property type="entry name" value="PROTEASE SYNTHASE AND SPORULATION PROTEIN PAI 2"/>
    <property type="match status" value="1"/>
</dbReference>
<dbReference type="InterPro" id="IPR007396">
    <property type="entry name" value="TR_PAI2-type"/>
</dbReference>
<evidence type="ECO:0000313" key="1">
    <source>
        <dbReference type="EMBL" id="RMC33304.1"/>
    </source>
</evidence>
<dbReference type="RefSeq" id="WP_122113614.1">
    <property type="nucleotide sequence ID" value="NZ_QOKZ01000007.1"/>
</dbReference>
<reference evidence="1 2" key="1">
    <citation type="submission" date="2018-07" db="EMBL/GenBank/DDBJ databases">
        <authorList>
            <person name="Zhang Y."/>
            <person name="Wang L."/>
            <person name="Ma S."/>
        </authorList>
    </citation>
    <scope>NUCLEOTIDE SEQUENCE [LARGE SCALE GENOMIC DNA]</scope>
    <source>
        <strain evidence="1 2">4-2</strain>
    </source>
</reference>
<dbReference type="Pfam" id="PF04299">
    <property type="entry name" value="FMN_bind_2"/>
    <property type="match status" value="1"/>
</dbReference>
<dbReference type="PIRSF" id="PIRSF010372">
    <property type="entry name" value="PaiB"/>
    <property type="match status" value="1"/>
</dbReference>
<dbReference type="OrthoDB" id="9794948at2"/>
<dbReference type="AlphaFoldDB" id="A0A3M0MAD9"/>
<evidence type="ECO:0000313" key="2">
    <source>
        <dbReference type="Proteomes" id="UP000273516"/>
    </source>
</evidence>
<dbReference type="EMBL" id="QOKZ01000007">
    <property type="protein sequence ID" value="RMC33304.1"/>
    <property type="molecule type" value="Genomic_DNA"/>
</dbReference>
<accession>A0A3M0MAD9</accession>
<name>A0A3M0MAD9_9RHOB</name>
<keyword evidence="2" id="KW-1185">Reference proteome</keyword>
<protein>
    <submittedName>
        <fullName evidence="1">FMN-binding negative transcriptional regulator</fullName>
    </submittedName>
</protein>
<organism evidence="1 2">
    <name type="scientific">Paracoccus alkanivorans</name>
    <dbReference type="NCBI Taxonomy" id="2116655"/>
    <lineage>
        <taxon>Bacteria</taxon>
        <taxon>Pseudomonadati</taxon>
        <taxon>Pseudomonadota</taxon>
        <taxon>Alphaproteobacteria</taxon>
        <taxon>Rhodobacterales</taxon>
        <taxon>Paracoccaceae</taxon>
        <taxon>Paracoccus</taxon>
    </lineage>
</organism>
<dbReference type="Gene3D" id="2.30.110.10">
    <property type="entry name" value="Electron Transport, Fmn-binding Protein, Chain A"/>
    <property type="match status" value="1"/>
</dbReference>
<proteinExistence type="predicted"/>